<gene>
    <name evidence="6" type="ORF">Mgra_00004467</name>
</gene>
<evidence type="ECO:0000256" key="1">
    <source>
        <dbReference type="ARBA" id="ARBA00004123"/>
    </source>
</evidence>
<proteinExistence type="predicted"/>
<dbReference type="PROSITE" id="PS50039">
    <property type="entry name" value="FORK_HEAD_3"/>
    <property type="match status" value="1"/>
</dbReference>
<evidence type="ECO:0000256" key="2">
    <source>
        <dbReference type="ARBA" id="ARBA00023125"/>
    </source>
</evidence>
<dbReference type="PANTHER" id="PTHR46262">
    <property type="entry name" value="FORKHEAD BOX PROTEIN BINIOU"/>
    <property type="match status" value="1"/>
</dbReference>
<feature type="domain" description="Fork-head" evidence="5">
    <location>
        <begin position="106"/>
        <end position="190"/>
    </location>
</feature>
<keyword evidence="2 4" id="KW-0238">DNA-binding</keyword>
<dbReference type="GO" id="GO:0009887">
    <property type="term" value="P:animal organ morphogenesis"/>
    <property type="evidence" value="ECO:0007669"/>
    <property type="project" value="TreeGrafter"/>
</dbReference>
<feature type="DNA-binding region" description="Fork-head" evidence="4">
    <location>
        <begin position="106"/>
        <end position="190"/>
    </location>
</feature>
<dbReference type="InterPro" id="IPR036390">
    <property type="entry name" value="WH_DNA-bd_sf"/>
</dbReference>
<accession>A0A8S9ZSH0</accession>
<evidence type="ECO:0000256" key="3">
    <source>
        <dbReference type="ARBA" id="ARBA00023242"/>
    </source>
</evidence>
<sequence>MEECLDENIQNKIYLPFLTQQNFENKQQNANNNYFYKKCFEFSEIEENLIQQNNLLFDSNSININNLNKQKELCSSSALKITKKTVNNRGRRGSKRKNNKEFRLEKPKKTYIELIAEAINKQILNYNYLREYYECFRGPNEGWKNCIRHNLSLGSYFEKLPKNPHGKIGKGHLWTFGSNYNSLIEEKQKNLISNSKRISTSTKSKTTKNNKSELINKQINEEIDNNNLLIENNSNMNNIKICSSNQIIISNNLKDNQQQLISSQINSDLILFSSNTENNENYLINFYSN</sequence>
<comment type="caution">
    <text evidence="6">The sequence shown here is derived from an EMBL/GenBank/DDBJ whole genome shotgun (WGS) entry which is preliminary data.</text>
</comment>
<dbReference type="Proteomes" id="UP000605970">
    <property type="component" value="Unassembled WGS sequence"/>
</dbReference>
<evidence type="ECO:0000256" key="4">
    <source>
        <dbReference type="PROSITE-ProRule" id="PRU00089"/>
    </source>
</evidence>
<comment type="subcellular location">
    <subcellularLocation>
        <location evidence="1 4">Nucleus</location>
    </subcellularLocation>
</comment>
<dbReference type="AlphaFoldDB" id="A0A8S9ZSH0"/>
<dbReference type="GO" id="GO:0000981">
    <property type="term" value="F:DNA-binding transcription factor activity, RNA polymerase II-specific"/>
    <property type="evidence" value="ECO:0007669"/>
    <property type="project" value="TreeGrafter"/>
</dbReference>
<dbReference type="Pfam" id="PF00250">
    <property type="entry name" value="Forkhead"/>
    <property type="match status" value="1"/>
</dbReference>
<dbReference type="PRINTS" id="PR00053">
    <property type="entry name" value="FORKHEAD"/>
</dbReference>
<keyword evidence="7" id="KW-1185">Reference proteome</keyword>
<evidence type="ECO:0000259" key="5">
    <source>
        <dbReference type="PROSITE" id="PS50039"/>
    </source>
</evidence>
<dbReference type="GO" id="GO:0000978">
    <property type="term" value="F:RNA polymerase II cis-regulatory region sequence-specific DNA binding"/>
    <property type="evidence" value="ECO:0007669"/>
    <property type="project" value="TreeGrafter"/>
</dbReference>
<dbReference type="PANTHER" id="PTHR46262:SF2">
    <property type="entry name" value="FORKHEAD BOX PROTEIN BINIOU"/>
    <property type="match status" value="1"/>
</dbReference>
<name>A0A8S9ZSH0_9BILA</name>
<dbReference type="InterPro" id="IPR001766">
    <property type="entry name" value="Fork_head_dom"/>
</dbReference>
<dbReference type="InterPro" id="IPR051770">
    <property type="entry name" value="Forkhead_box_regulator"/>
</dbReference>
<dbReference type="CDD" id="cd00059">
    <property type="entry name" value="FH_FOX"/>
    <property type="match status" value="1"/>
</dbReference>
<keyword evidence="3 4" id="KW-0539">Nucleus</keyword>
<organism evidence="6 7">
    <name type="scientific">Meloidogyne graminicola</name>
    <dbReference type="NCBI Taxonomy" id="189291"/>
    <lineage>
        <taxon>Eukaryota</taxon>
        <taxon>Metazoa</taxon>
        <taxon>Ecdysozoa</taxon>
        <taxon>Nematoda</taxon>
        <taxon>Chromadorea</taxon>
        <taxon>Rhabditida</taxon>
        <taxon>Tylenchina</taxon>
        <taxon>Tylenchomorpha</taxon>
        <taxon>Tylenchoidea</taxon>
        <taxon>Meloidogynidae</taxon>
        <taxon>Meloidogyninae</taxon>
        <taxon>Meloidogyne</taxon>
    </lineage>
</organism>
<dbReference type="GO" id="GO:0005634">
    <property type="term" value="C:nucleus"/>
    <property type="evidence" value="ECO:0007669"/>
    <property type="project" value="UniProtKB-SubCell"/>
</dbReference>
<reference evidence="6" key="1">
    <citation type="journal article" date="2020" name="Ecol. Evol.">
        <title>Genome structure and content of the rice root-knot nematode (Meloidogyne graminicola).</title>
        <authorList>
            <person name="Phan N.T."/>
            <person name="Danchin E.G.J."/>
            <person name="Klopp C."/>
            <person name="Perfus-Barbeoch L."/>
            <person name="Kozlowski D.K."/>
            <person name="Koutsovoulos G.D."/>
            <person name="Lopez-Roques C."/>
            <person name="Bouchez O."/>
            <person name="Zahm M."/>
            <person name="Besnard G."/>
            <person name="Bellafiore S."/>
        </authorList>
    </citation>
    <scope>NUCLEOTIDE SEQUENCE</scope>
    <source>
        <strain evidence="6">VN-18</strain>
    </source>
</reference>
<evidence type="ECO:0000313" key="6">
    <source>
        <dbReference type="EMBL" id="KAF7636208.1"/>
    </source>
</evidence>
<evidence type="ECO:0000313" key="7">
    <source>
        <dbReference type="Proteomes" id="UP000605970"/>
    </source>
</evidence>
<dbReference type="SMART" id="SM00339">
    <property type="entry name" value="FH"/>
    <property type="match status" value="1"/>
</dbReference>
<dbReference type="EMBL" id="JABEBT010000033">
    <property type="protein sequence ID" value="KAF7636208.1"/>
    <property type="molecule type" value="Genomic_DNA"/>
</dbReference>
<dbReference type="OrthoDB" id="5402974at2759"/>
<dbReference type="SUPFAM" id="SSF46785">
    <property type="entry name" value="Winged helix' DNA-binding domain"/>
    <property type="match status" value="1"/>
</dbReference>
<protein>
    <submittedName>
        <fullName evidence="6">Fork-head domain-containing protein</fullName>
    </submittedName>
</protein>
<dbReference type="Gene3D" id="1.10.10.10">
    <property type="entry name" value="Winged helix-like DNA-binding domain superfamily/Winged helix DNA-binding domain"/>
    <property type="match status" value="1"/>
</dbReference>
<dbReference type="InterPro" id="IPR036388">
    <property type="entry name" value="WH-like_DNA-bd_sf"/>
</dbReference>